<organism evidence="12 13">
    <name type="scientific">Immundisolibacter cernigliae</name>
    <dbReference type="NCBI Taxonomy" id="1810504"/>
    <lineage>
        <taxon>Bacteria</taxon>
        <taxon>Pseudomonadati</taxon>
        <taxon>Pseudomonadota</taxon>
        <taxon>Gammaproteobacteria</taxon>
        <taxon>Immundisolibacterales</taxon>
        <taxon>Immundisolibacteraceae</taxon>
        <taxon>Immundisolibacter</taxon>
    </lineage>
</organism>
<keyword evidence="2 10" id="KW-0963">Cytoplasm</keyword>
<name>A0A1B1YRT1_9GAMM</name>
<dbReference type="PANTHER" id="PTHR30480:SF13">
    <property type="entry name" value="BETA-HEXOSAMINIDASE"/>
    <property type="match status" value="1"/>
</dbReference>
<comment type="subcellular location">
    <subcellularLocation>
        <location evidence="10">Cytoplasm</location>
    </subcellularLocation>
</comment>
<comment type="similarity">
    <text evidence="10">Belongs to the glycosyl hydrolase 3 family. NagZ subfamily.</text>
</comment>
<dbReference type="GO" id="GO:0005737">
    <property type="term" value="C:cytoplasm"/>
    <property type="evidence" value="ECO:0007669"/>
    <property type="project" value="UniProtKB-SubCell"/>
</dbReference>
<dbReference type="GO" id="GO:0071555">
    <property type="term" value="P:cell wall organization"/>
    <property type="evidence" value="ECO:0007669"/>
    <property type="project" value="UniProtKB-KW"/>
</dbReference>
<comment type="function">
    <text evidence="10">Plays a role in peptidoglycan recycling by cleaving the terminal beta-1,4-linked N-acetylglucosamine (GlcNAc) from peptide-linked peptidoglycan fragments, giving rise to free GlcNAc, anhydro-N-acetylmuramic acid and anhydro-N-acetylmuramic acid-linked peptides.</text>
</comment>
<feature type="binding site" evidence="10">
    <location>
        <position position="68"/>
    </location>
    <ligand>
        <name>substrate</name>
    </ligand>
</feature>
<feature type="binding site" evidence="10">
    <location>
        <position position="76"/>
    </location>
    <ligand>
        <name>substrate</name>
    </ligand>
</feature>
<dbReference type="AlphaFoldDB" id="A0A1B1YRT1"/>
<evidence type="ECO:0000256" key="1">
    <source>
        <dbReference type="ARBA" id="ARBA00001231"/>
    </source>
</evidence>
<dbReference type="Pfam" id="PF00933">
    <property type="entry name" value="Glyco_hydro_3"/>
    <property type="match status" value="1"/>
</dbReference>
<feature type="domain" description="Glycoside hydrolase family 3 N-terminal" evidence="11">
    <location>
        <begin position="23"/>
        <end position="294"/>
    </location>
</feature>
<dbReference type="STRING" id="1810504.PG2T_04465"/>
<dbReference type="RefSeq" id="WP_068803015.1">
    <property type="nucleotide sequence ID" value="NZ_CP014671.1"/>
</dbReference>
<protein>
    <recommendedName>
        <fullName evidence="10">Beta-hexosaminidase</fullName>
        <ecNumber evidence="10">3.2.1.52</ecNumber>
    </recommendedName>
    <alternativeName>
        <fullName evidence="10">Beta-N-acetylhexosaminidase</fullName>
    </alternativeName>
    <alternativeName>
        <fullName evidence="10">N-acetyl-beta-glucosaminidase</fullName>
    </alternativeName>
</protein>
<dbReference type="Gene3D" id="3.20.20.300">
    <property type="entry name" value="Glycoside hydrolase, family 3, N-terminal domain"/>
    <property type="match status" value="1"/>
</dbReference>
<gene>
    <name evidence="10" type="primary">nagZ</name>
    <name evidence="12" type="ORF">PG2T_04465</name>
</gene>
<dbReference type="UniPathway" id="UPA00544"/>
<dbReference type="InterPro" id="IPR050226">
    <property type="entry name" value="NagZ_Beta-hexosaminidase"/>
</dbReference>
<dbReference type="SUPFAM" id="SSF51445">
    <property type="entry name" value="(Trans)glycosidases"/>
    <property type="match status" value="1"/>
</dbReference>
<accession>A0A1B1YRT1</accession>
<evidence type="ECO:0000256" key="4">
    <source>
        <dbReference type="ARBA" id="ARBA00022801"/>
    </source>
</evidence>
<dbReference type="EC" id="3.2.1.52" evidence="10"/>
<dbReference type="PANTHER" id="PTHR30480">
    <property type="entry name" value="BETA-HEXOSAMINIDASE-RELATED"/>
    <property type="match status" value="1"/>
</dbReference>
<dbReference type="KEGG" id="gbi:PG2T_04465"/>
<dbReference type="OrthoDB" id="9786661at2"/>
<keyword evidence="3 10" id="KW-0132">Cell division</keyword>
<dbReference type="GO" id="GO:0008360">
    <property type="term" value="P:regulation of cell shape"/>
    <property type="evidence" value="ECO:0007669"/>
    <property type="project" value="UniProtKB-KW"/>
</dbReference>
<keyword evidence="9 10" id="KW-0961">Cell wall biogenesis/degradation</keyword>
<keyword evidence="13" id="KW-1185">Reference proteome</keyword>
<evidence type="ECO:0000256" key="2">
    <source>
        <dbReference type="ARBA" id="ARBA00022490"/>
    </source>
</evidence>
<proteinExistence type="inferred from homology"/>
<evidence type="ECO:0000256" key="10">
    <source>
        <dbReference type="HAMAP-Rule" id="MF_00364"/>
    </source>
</evidence>
<evidence type="ECO:0000256" key="7">
    <source>
        <dbReference type="ARBA" id="ARBA00023295"/>
    </source>
</evidence>
<evidence type="ECO:0000313" key="13">
    <source>
        <dbReference type="Proteomes" id="UP000092952"/>
    </source>
</evidence>
<dbReference type="InterPro" id="IPR036962">
    <property type="entry name" value="Glyco_hydro_3_N_sf"/>
</dbReference>
<keyword evidence="5 10" id="KW-0133">Cell shape</keyword>
<evidence type="ECO:0000256" key="9">
    <source>
        <dbReference type="ARBA" id="ARBA00023316"/>
    </source>
</evidence>
<dbReference type="EMBL" id="CP014671">
    <property type="protein sequence ID" value="ANX03518.1"/>
    <property type="molecule type" value="Genomic_DNA"/>
</dbReference>
<dbReference type="InParanoid" id="A0A1B1YRT1"/>
<dbReference type="InterPro" id="IPR017853">
    <property type="entry name" value="GH"/>
</dbReference>
<dbReference type="GO" id="GO:0009254">
    <property type="term" value="P:peptidoglycan turnover"/>
    <property type="evidence" value="ECO:0007669"/>
    <property type="project" value="UniProtKB-UniRule"/>
</dbReference>
<comment type="catalytic activity">
    <reaction evidence="1 10">
        <text>Hydrolysis of terminal non-reducing N-acetyl-D-hexosamine residues in N-acetyl-beta-D-hexosaminides.</text>
        <dbReference type="EC" id="3.2.1.52"/>
    </reaction>
</comment>
<sequence>MPKALAPGPLVIGLPGPQLTPADAQVLLHPAIGGVILFERNFVDAEQLRALCADIHALREPRLLIAVDQEGGRVQRLRPGFTPLPPAAAYGRAYDEDAARGLALARAGGLVMAAELVALGIDLSFAPVLDLDYGVSEIIGARAFHAQPEAAALLAGAFMAGMAQAGMAACGKHFPGHGAVAADTHLTQVIDQRSRDAIEADLLPYRRLIADGLASVMMAHVVFPAVDAEPAGFSRRWVQEVLRGELGFDGAVFSDDLGMAGAAGAGGFVERARRALAAGCDYLLICNDPDAVTATLAALSPAAVPLPRHLALLARPVGQVHGQLGAARQALAGCPA</sequence>
<feature type="binding site" evidence="10">
    <location>
        <position position="142"/>
    </location>
    <ligand>
        <name>substrate</name>
    </ligand>
</feature>
<dbReference type="GO" id="GO:0009252">
    <property type="term" value="P:peptidoglycan biosynthetic process"/>
    <property type="evidence" value="ECO:0007669"/>
    <property type="project" value="UniProtKB-KW"/>
</dbReference>
<dbReference type="InterPro" id="IPR001764">
    <property type="entry name" value="Glyco_hydro_3_N"/>
</dbReference>
<evidence type="ECO:0000256" key="6">
    <source>
        <dbReference type="ARBA" id="ARBA00022984"/>
    </source>
</evidence>
<keyword evidence="6 10" id="KW-0573">Peptidoglycan synthesis</keyword>
<evidence type="ECO:0000256" key="3">
    <source>
        <dbReference type="ARBA" id="ARBA00022618"/>
    </source>
</evidence>
<dbReference type="GO" id="GO:0051301">
    <property type="term" value="P:cell division"/>
    <property type="evidence" value="ECO:0007669"/>
    <property type="project" value="UniProtKB-KW"/>
</dbReference>
<dbReference type="Proteomes" id="UP000092952">
    <property type="component" value="Chromosome"/>
</dbReference>
<reference evidence="13" key="1">
    <citation type="submission" date="2016-03" db="EMBL/GenBank/DDBJ databases">
        <title>Complete genome sequence of Solimmundus cernigliae, representing a novel lineage of polycyclic aromatic hydrocarbon degraders within the Gammaproteobacteria.</title>
        <authorList>
            <person name="Singleton D.R."/>
            <person name="Dickey A.N."/>
            <person name="Scholl E.H."/>
            <person name="Wright F.A."/>
            <person name="Aitken M.D."/>
        </authorList>
    </citation>
    <scope>NUCLEOTIDE SEQUENCE [LARGE SCALE GENOMIC DNA]</scope>
    <source>
        <strain evidence="13">TR3.2</strain>
    </source>
</reference>
<dbReference type="FunCoup" id="A0A1B1YRT1">
    <property type="interactions" value="323"/>
</dbReference>
<dbReference type="NCBIfam" id="NF003740">
    <property type="entry name" value="PRK05337.1"/>
    <property type="match status" value="1"/>
</dbReference>
<dbReference type="HAMAP" id="MF_00364">
    <property type="entry name" value="NagZ"/>
    <property type="match status" value="1"/>
</dbReference>
<evidence type="ECO:0000256" key="8">
    <source>
        <dbReference type="ARBA" id="ARBA00023306"/>
    </source>
</evidence>
<evidence type="ECO:0000313" key="12">
    <source>
        <dbReference type="EMBL" id="ANX03518.1"/>
    </source>
</evidence>
<keyword evidence="8 10" id="KW-0131">Cell cycle</keyword>
<comment type="pathway">
    <text evidence="10">Cell wall biogenesis; peptidoglycan recycling.</text>
</comment>
<feature type="active site" description="Proton donor/acceptor" evidence="10">
    <location>
        <position position="185"/>
    </location>
</feature>
<evidence type="ECO:0000256" key="5">
    <source>
        <dbReference type="ARBA" id="ARBA00022960"/>
    </source>
</evidence>
<feature type="binding site" evidence="10">
    <location>
        <begin position="172"/>
        <end position="173"/>
    </location>
    <ligand>
        <name>substrate</name>
    </ligand>
</feature>
<dbReference type="GO" id="GO:0005975">
    <property type="term" value="P:carbohydrate metabolic process"/>
    <property type="evidence" value="ECO:0007669"/>
    <property type="project" value="InterPro"/>
</dbReference>
<dbReference type="InterPro" id="IPR022956">
    <property type="entry name" value="Beta_hexosaminidase_bac"/>
</dbReference>
<feature type="active site" description="Nucleophile" evidence="10">
    <location>
        <position position="255"/>
    </location>
</feature>
<keyword evidence="7 10" id="KW-0326">Glycosidase</keyword>
<feature type="site" description="Important for catalytic activity" evidence="10">
    <location>
        <position position="183"/>
    </location>
</feature>
<keyword evidence="4 10" id="KW-0378">Hydrolase</keyword>
<dbReference type="GO" id="GO:0004563">
    <property type="term" value="F:beta-N-acetylhexosaminidase activity"/>
    <property type="evidence" value="ECO:0007669"/>
    <property type="project" value="UniProtKB-UniRule"/>
</dbReference>
<evidence type="ECO:0000259" key="11">
    <source>
        <dbReference type="Pfam" id="PF00933"/>
    </source>
</evidence>